<keyword evidence="4" id="KW-0597">Phosphoprotein</keyword>
<dbReference type="SUPFAM" id="SSF47384">
    <property type="entry name" value="Homodimeric domain of signal transducing histidine kinase"/>
    <property type="match status" value="1"/>
</dbReference>
<feature type="transmembrane region" description="Helical" evidence="11">
    <location>
        <begin position="20"/>
        <end position="40"/>
    </location>
</feature>
<dbReference type="CDD" id="cd00082">
    <property type="entry name" value="HisKA"/>
    <property type="match status" value="1"/>
</dbReference>
<reference evidence="13 14" key="1">
    <citation type="submission" date="2020-08" db="EMBL/GenBank/DDBJ databases">
        <title>Novel species isolated from subtropical streams in China.</title>
        <authorList>
            <person name="Lu H."/>
        </authorList>
    </citation>
    <scope>NUCLEOTIDE SEQUENCE [LARGE SCALE GENOMIC DNA]</scope>
    <source>
        <strain evidence="13 14">CY18W</strain>
    </source>
</reference>
<keyword evidence="8 11" id="KW-1133">Transmembrane helix</keyword>
<evidence type="ECO:0000256" key="10">
    <source>
        <dbReference type="ARBA" id="ARBA00023136"/>
    </source>
</evidence>
<keyword evidence="7 13" id="KW-0418">Kinase</keyword>
<sequence>MDGIKKRIENSIQIRLSMYLSVMICSVALIAGVFAFFSALDEVNELQDDMLRQIATLSERQNWAELTDAEKNKSTNDGIDEESRVFVQLLPMAAPGGGITAMPATSAILATTAKTSLPLPGSLQDGMQTFNTGQEIYRVLVHTLGTGKHLAVAQKMSVRDEIANNSALRTLMPFLILMPILLLMVANIVRSIFKPVASLSAEIDRRDEQALHPISCEALPREIRPFVAAINHLLMRVEQFMGAQRRFVADAAHELRSPLTALSLQAELLDNTDMSANAREHLQLLRQGIDRAKTMLAQLLTLARVQTTAVSSESGVSVQKIYRRVLEDMMPLADAKQLDIGVVGDEDATVMVNELDLIILIRNLVDNAIRYTPEGGRVDLSVASTETMITLTVEDNGPGIAVTDRKRVFDPFYRVLGNDQPGSGLGLAIVQAISTRVGAGVQLDFSNERPASGLRVSVTFAVR</sequence>
<dbReference type="GO" id="GO:0016301">
    <property type="term" value="F:kinase activity"/>
    <property type="evidence" value="ECO:0007669"/>
    <property type="project" value="UniProtKB-KW"/>
</dbReference>
<evidence type="ECO:0000256" key="1">
    <source>
        <dbReference type="ARBA" id="ARBA00000085"/>
    </source>
</evidence>
<proteinExistence type="predicted"/>
<evidence type="ECO:0000256" key="5">
    <source>
        <dbReference type="ARBA" id="ARBA00022679"/>
    </source>
</evidence>
<dbReference type="InterPro" id="IPR036890">
    <property type="entry name" value="HATPase_C_sf"/>
</dbReference>
<dbReference type="SMART" id="SM00387">
    <property type="entry name" value="HATPase_c"/>
    <property type="match status" value="1"/>
</dbReference>
<comment type="catalytic activity">
    <reaction evidence="1">
        <text>ATP + protein L-histidine = ADP + protein N-phospho-L-histidine.</text>
        <dbReference type="EC" id="2.7.13.3"/>
    </reaction>
</comment>
<keyword evidence="5" id="KW-0808">Transferase</keyword>
<dbReference type="Gene3D" id="3.30.565.10">
    <property type="entry name" value="Histidine kinase-like ATPase, C-terminal domain"/>
    <property type="match status" value="1"/>
</dbReference>
<feature type="transmembrane region" description="Helical" evidence="11">
    <location>
        <begin position="171"/>
        <end position="189"/>
    </location>
</feature>
<dbReference type="EC" id="2.7.13.3" evidence="3"/>
<dbReference type="InterPro" id="IPR050428">
    <property type="entry name" value="TCS_sensor_his_kinase"/>
</dbReference>
<gene>
    <name evidence="13" type="ORF">H8L32_12540</name>
</gene>
<keyword evidence="6 11" id="KW-0812">Transmembrane</keyword>
<evidence type="ECO:0000256" key="11">
    <source>
        <dbReference type="SAM" id="Phobius"/>
    </source>
</evidence>
<dbReference type="PANTHER" id="PTHR45436">
    <property type="entry name" value="SENSOR HISTIDINE KINASE YKOH"/>
    <property type="match status" value="1"/>
</dbReference>
<dbReference type="EMBL" id="JACOGF010000005">
    <property type="protein sequence ID" value="MBC3918311.1"/>
    <property type="molecule type" value="Genomic_DNA"/>
</dbReference>
<dbReference type="PROSITE" id="PS50109">
    <property type="entry name" value="HIS_KIN"/>
    <property type="match status" value="1"/>
</dbReference>
<evidence type="ECO:0000256" key="7">
    <source>
        <dbReference type="ARBA" id="ARBA00022777"/>
    </source>
</evidence>
<dbReference type="InterPro" id="IPR036097">
    <property type="entry name" value="HisK_dim/P_sf"/>
</dbReference>
<dbReference type="InterPro" id="IPR003661">
    <property type="entry name" value="HisK_dim/P_dom"/>
</dbReference>
<feature type="domain" description="Histidine kinase" evidence="12">
    <location>
        <begin position="250"/>
        <end position="463"/>
    </location>
</feature>
<dbReference type="Gene3D" id="1.10.287.130">
    <property type="match status" value="1"/>
</dbReference>
<evidence type="ECO:0000256" key="2">
    <source>
        <dbReference type="ARBA" id="ARBA00004141"/>
    </source>
</evidence>
<keyword evidence="9" id="KW-0902">Two-component regulatory system</keyword>
<accession>A0ABR6ZR06</accession>
<comment type="subcellular location">
    <subcellularLocation>
        <location evidence="2">Membrane</location>
        <topology evidence="2">Multi-pass membrane protein</topology>
    </subcellularLocation>
</comment>
<dbReference type="InterPro" id="IPR005467">
    <property type="entry name" value="His_kinase_dom"/>
</dbReference>
<keyword evidence="14" id="KW-1185">Reference proteome</keyword>
<dbReference type="PANTHER" id="PTHR45436:SF15">
    <property type="entry name" value="SENSOR HISTIDINE KINASE CUSS"/>
    <property type="match status" value="1"/>
</dbReference>
<dbReference type="Proteomes" id="UP000650424">
    <property type="component" value="Unassembled WGS sequence"/>
</dbReference>
<keyword evidence="10 11" id="KW-0472">Membrane</keyword>
<dbReference type="Pfam" id="PF02518">
    <property type="entry name" value="HATPase_c"/>
    <property type="match status" value="1"/>
</dbReference>
<name>A0ABR6ZR06_9BURK</name>
<evidence type="ECO:0000256" key="8">
    <source>
        <dbReference type="ARBA" id="ARBA00022989"/>
    </source>
</evidence>
<dbReference type="SUPFAM" id="SSF55874">
    <property type="entry name" value="ATPase domain of HSP90 chaperone/DNA topoisomerase II/histidine kinase"/>
    <property type="match status" value="1"/>
</dbReference>
<evidence type="ECO:0000259" key="12">
    <source>
        <dbReference type="PROSITE" id="PS50109"/>
    </source>
</evidence>
<dbReference type="InterPro" id="IPR004358">
    <property type="entry name" value="Sig_transdc_His_kin-like_C"/>
</dbReference>
<dbReference type="CDD" id="cd00075">
    <property type="entry name" value="HATPase"/>
    <property type="match status" value="1"/>
</dbReference>
<comment type="caution">
    <text evidence="13">The sequence shown here is derived from an EMBL/GenBank/DDBJ whole genome shotgun (WGS) entry which is preliminary data.</text>
</comment>
<protein>
    <recommendedName>
        <fullName evidence="3">histidine kinase</fullName>
        <ecNumber evidence="3">2.7.13.3</ecNumber>
    </recommendedName>
</protein>
<evidence type="ECO:0000313" key="14">
    <source>
        <dbReference type="Proteomes" id="UP000650424"/>
    </source>
</evidence>
<evidence type="ECO:0000313" key="13">
    <source>
        <dbReference type="EMBL" id="MBC3918311.1"/>
    </source>
</evidence>
<dbReference type="InterPro" id="IPR003594">
    <property type="entry name" value="HATPase_dom"/>
</dbReference>
<dbReference type="SMART" id="SM00388">
    <property type="entry name" value="HisKA"/>
    <property type="match status" value="1"/>
</dbReference>
<evidence type="ECO:0000256" key="9">
    <source>
        <dbReference type="ARBA" id="ARBA00023012"/>
    </source>
</evidence>
<organism evidence="13 14">
    <name type="scientific">Undibacterium hunanense</name>
    <dbReference type="NCBI Taxonomy" id="2762292"/>
    <lineage>
        <taxon>Bacteria</taxon>
        <taxon>Pseudomonadati</taxon>
        <taxon>Pseudomonadota</taxon>
        <taxon>Betaproteobacteria</taxon>
        <taxon>Burkholderiales</taxon>
        <taxon>Oxalobacteraceae</taxon>
        <taxon>Undibacterium</taxon>
    </lineage>
</organism>
<evidence type="ECO:0000256" key="4">
    <source>
        <dbReference type="ARBA" id="ARBA00022553"/>
    </source>
</evidence>
<dbReference type="PRINTS" id="PR00344">
    <property type="entry name" value="BCTRLSENSOR"/>
</dbReference>
<evidence type="ECO:0000256" key="6">
    <source>
        <dbReference type="ARBA" id="ARBA00022692"/>
    </source>
</evidence>
<dbReference type="Pfam" id="PF00512">
    <property type="entry name" value="HisKA"/>
    <property type="match status" value="1"/>
</dbReference>
<evidence type="ECO:0000256" key="3">
    <source>
        <dbReference type="ARBA" id="ARBA00012438"/>
    </source>
</evidence>